<comment type="caution">
    <text evidence="2">The sequence shown here is derived from an EMBL/GenBank/DDBJ whole genome shotgun (WGS) entry which is preliminary data.</text>
</comment>
<dbReference type="EMBL" id="JACGCM010000816">
    <property type="protein sequence ID" value="KAF6166032.1"/>
    <property type="molecule type" value="Genomic_DNA"/>
</dbReference>
<dbReference type="GO" id="GO:0035336">
    <property type="term" value="P:long-chain fatty-acyl-CoA metabolic process"/>
    <property type="evidence" value="ECO:0007669"/>
    <property type="project" value="TreeGrafter"/>
</dbReference>
<dbReference type="GO" id="GO:0010345">
    <property type="term" value="P:suberin biosynthetic process"/>
    <property type="evidence" value="ECO:0007669"/>
    <property type="project" value="TreeGrafter"/>
</dbReference>
<evidence type="ECO:0000259" key="1">
    <source>
        <dbReference type="Pfam" id="PF03015"/>
    </source>
</evidence>
<dbReference type="OrthoDB" id="429813at2759"/>
<accession>A0A7J7NGC0</accession>
<dbReference type="PANTHER" id="PTHR11011">
    <property type="entry name" value="MALE STERILITY PROTEIN 2-RELATED"/>
    <property type="match status" value="1"/>
</dbReference>
<dbReference type="Pfam" id="PF03015">
    <property type="entry name" value="Sterile"/>
    <property type="match status" value="1"/>
</dbReference>
<dbReference type="GO" id="GO:0080019">
    <property type="term" value="F:alcohol-forming very long-chain fatty acyl-CoA reductase activity"/>
    <property type="evidence" value="ECO:0007669"/>
    <property type="project" value="InterPro"/>
</dbReference>
<gene>
    <name evidence="2" type="ORF">GIB67_012929</name>
</gene>
<dbReference type="InterPro" id="IPR026055">
    <property type="entry name" value="FAR"/>
</dbReference>
<name>A0A7J7NGC0_9MAGN</name>
<protein>
    <recommendedName>
        <fullName evidence="1">Fatty acyl-CoA reductase C-terminal domain-containing protein</fullName>
    </recommendedName>
</protein>
<feature type="domain" description="Fatty acyl-CoA reductase C-terminal" evidence="1">
    <location>
        <begin position="4"/>
        <end position="95"/>
    </location>
</feature>
<dbReference type="AlphaFoldDB" id="A0A7J7NGC0"/>
<keyword evidence="3" id="KW-1185">Reference proteome</keyword>
<evidence type="ECO:0000313" key="2">
    <source>
        <dbReference type="EMBL" id="KAF6166032.1"/>
    </source>
</evidence>
<dbReference type="InterPro" id="IPR033640">
    <property type="entry name" value="FAR_C"/>
</dbReference>
<organism evidence="2 3">
    <name type="scientific">Kingdonia uniflora</name>
    <dbReference type="NCBI Taxonomy" id="39325"/>
    <lineage>
        <taxon>Eukaryota</taxon>
        <taxon>Viridiplantae</taxon>
        <taxon>Streptophyta</taxon>
        <taxon>Embryophyta</taxon>
        <taxon>Tracheophyta</taxon>
        <taxon>Spermatophyta</taxon>
        <taxon>Magnoliopsida</taxon>
        <taxon>Ranunculales</taxon>
        <taxon>Circaeasteraceae</taxon>
        <taxon>Kingdonia</taxon>
    </lineage>
</organism>
<dbReference type="PANTHER" id="PTHR11011:SF99">
    <property type="entry name" value="FATTY ACYL-COA REDUCTASE 3"/>
    <property type="match status" value="1"/>
</dbReference>
<reference evidence="2 3" key="1">
    <citation type="journal article" date="2020" name="IScience">
        <title>Genome Sequencing of the Endangered Kingdonia uniflora (Circaeasteraceae, Ranunculales) Reveals Potential Mechanisms of Evolutionary Specialization.</title>
        <authorList>
            <person name="Sun Y."/>
            <person name="Deng T."/>
            <person name="Zhang A."/>
            <person name="Moore M.J."/>
            <person name="Landis J.B."/>
            <person name="Lin N."/>
            <person name="Zhang H."/>
            <person name="Zhang X."/>
            <person name="Huang J."/>
            <person name="Zhang X."/>
            <person name="Sun H."/>
            <person name="Wang H."/>
        </authorList>
    </citation>
    <scope>NUCLEOTIDE SEQUENCE [LARGE SCALE GENOMIC DNA]</scope>
    <source>
        <strain evidence="2">TB1705</strain>
        <tissue evidence="2">Leaf</tissue>
    </source>
</reference>
<dbReference type="Proteomes" id="UP000541444">
    <property type="component" value="Unassembled WGS sequence"/>
</dbReference>
<proteinExistence type="predicted"/>
<sequence>MFQVLQLLNAVFCQYWQGLYKDLNGKIKLVLRLGKLYEPYIFLKEFDDSNSEKMRMKLSTSSLEADTFYFDPNCIDLDDYMVNIDLPGVVLYNLK</sequence>
<evidence type="ECO:0000313" key="3">
    <source>
        <dbReference type="Proteomes" id="UP000541444"/>
    </source>
</evidence>